<gene>
    <name evidence="1" type="ORF">MLD38_038883</name>
</gene>
<evidence type="ECO:0000313" key="2">
    <source>
        <dbReference type="Proteomes" id="UP001057402"/>
    </source>
</evidence>
<reference evidence="2" key="1">
    <citation type="journal article" date="2023" name="Front. Plant Sci.">
        <title>Chromosomal-level genome assembly of Melastoma candidum provides insights into trichome evolution.</title>
        <authorList>
            <person name="Zhong Y."/>
            <person name="Wu W."/>
            <person name="Sun C."/>
            <person name="Zou P."/>
            <person name="Liu Y."/>
            <person name="Dai S."/>
            <person name="Zhou R."/>
        </authorList>
    </citation>
    <scope>NUCLEOTIDE SEQUENCE [LARGE SCALE GENOMIC DNA]</scope>
</reference>
<comment type="caution">
    <text evidence="1">The sequence shown here is derived from an EMBL/GenBank/DDBJ whole genome shotgun (WGS) entry which is preliminary data.</text>
</comment>
<organism evidence="1 2">
    <name type="scientific">Melastoma candidum</name>
    <dbReference type="NCBI Taxonomy" id="119954"/>
    <lineage>
        <taxon>Eukaryota</taxon>
        <taxon>Viridiplantae</taxon>
        <taxon>Streptophyta</taxon>
        <taxon>Embryophyta</taxon>
        <taxon>Tracheophyta</taxon>
        <taxon>Spermatophyta</taxon>
        <taxon>Magnoliopsida</taxon>
        <taxon>eudicotyledons</taxon>
        <taxon>Gunneridae</taxon>
        <taxon>Pentapetalae</taxon>
        <taxon>rosids</taxon>
        <taxon>malvids</taxon>
        <taxon>Myrtales</taxon>
        <taxon>Melastomataceae</taxon>
        <taxon>Melastomatoideae</taxon>
        <taxon>Melastomateae</taxon>
        <taxon>Melastoma</taxon>
    </lineage>
</organism>
<dbReference type="EMBL" id="CM042891">
    <property type="protein sequence ID" value="KAI4303227.1"/>
    <property type="molecule type" value="Genomic_DNA"/>
</dbReference>
<keyword evidence="2" id="KW-1185">Reference proteome</keyword>
<accession>A0ACB9L0P1</accession>
<sequence>MSEEAKAKGNSAFSSGDYALAIRHFTDAISLSPTPNHVLYSNRSAAHASLGDFSSALSDAQKTVDLNPSWPKGYSRLGAAHLGLKDYSAAVSAYKKGLELDPSNEALKSGLADAEAAASTASRSRARGTGEV</sequence>
<dbReference type="Proteomes" id="UP001057402">
    <property type="component" value="Chromosome 12"/>
</dbReference>
<evidence type="ECO:0000313" key="1">
    <source>
        <dbReference type="EMBL" id="KAI4303227.1"/>
    </source>
</evidence>
<protein>
    <submittedName>
        <fullName evidence="1">Uncharacterized protein</fullName>
    </submittedName>
</protein>
<proteinExistence type="predicted"/>
<name>A0ACB9L0P1_9MYRT</name>